<name>A0A9P4NMP9_9PEZI</name>
<evidence type="ECO:0000256" key="1">
    <source>
        <dbReference type="SAM" id="Phobius"/>
    </source>
</evidence>
<dbReference type="Proteomes" id="UP000800235">
    <property type="component" value="Unassembled WGS sequence"/>
</dbReference>
<proteinExistence type="predicted"/>
<dbReference type="AlphaFoldDB" id="A0A9P4NMP9"/>
<keyword evidence="1" id="KW-0472">Membrane</keyword>
<organism evidence="2 3">
    <name type="scientific">Tothia fuscella</name>
    <dbReference type="NCBI Taxonomy" id="1048955"/>
    <lineage>
        <taxon>Eukaryota</taxon>
        <taxon>Fungi</taxon>
        <taxon>Dikarya</taxon>
        <taxon>Ascomycota</taxon>
        <taxon>Pezizomycotina</taxon>
        <taxon>Dothideomycetes</taxon>
        <taxon>Pleosporomycetidae</taxon>
        <taxon>Venturiales</taxon>
        <taxon>Cylindrosympodiaceae</taxon>
        <taxon>Tothia</taxon>
    </lineage>
</organism>
<evidence type="ECO:0000313" key="3">
    <source>
        <dbReference type="Proteomes" id="UP000800235"/>
    </source>
</evidence>
<keyword evidence="3" id="KW-1185">Reference proteome</keyword>
<protein>
    <submittedName>
        <fullName evidence="2">Uncharacterized protein</fullName>
    </submittedName>
</protein>
<sequence>MRTCRVRPELHHQCDCFTMDLIVETMESCDTAHSTLHLLKTEKRIRHGKVDLSPPGYRLVVVARTRGDKIYIYIYIYIEPQSITFISAINIFSFCSDSCVLSHSGDFNTVGCHCLWSSVSSPLSLSYLVFCTTYFFTSIPLFTLTTLPSRPPL</sequence>
<reference evidence="2" key="1">
    <citation type="journal article" date="2020" name="Stud. Mycol.">
        <title>101 Dothideomycetes genomes: a test case for predicting lifestyles and emergence of pathogens.</title>
        <authorList>
            <person name="Haridas S."/>
            <person name="Albert R."/>
            <person name="Binder M."/>
            <person name="Bloem J."/>
            <person name="Labutti K."/>
            <person name="Salamov A."/>
            <person name="Andreopoulos B."/>
            <person name="Baker S."/>
            <person name="Barry K."/>
            <person name="Bills G."/>
            <person name="Bluhm B."/>
            <person name="Cannon C."/>
            <person name="Castanera R."/>
            <person name="Culley D."/>
            <person name="Daum C."/>
            <person name="Ezra D."/>
            <person name="Gonzalez J."/>
            <person name="Henrissat B."/>
            <person name="Kuo A."/>
            <person name="Liang C."/>
            <person name="Lipzen A."/>
            <person name="Lutzoni F."/>
            <person name="Magnuson J."/>
            <person name="Mondo S."/>
            <person name="Nolan M."/>
            <person name="Ohm R."/>
            <person name="Pangilinan J."/>
            <person name="Park H.-J."/>
            <person name="Ramirez L."/>
            <person name="Alfaro M."/>
            <person name="Sun H."/>
            <person name="Tritt A."/>
            <person name="Yoshinaga Y."/>
            <person name="Zwiers L.-H."/>
            <person name="Turgeon B."/>
            <person name="Goodwin S."/>
            <person name="Spatafora J."/>
            <person name="Crous P."/>
            <person name="Grigoriev I."/>
        </authorList>
    </citation>
    <scope>NUCLEOTIDE SEQUENCE</scope>
    <source>
        <strain evidence="2">CBS 130266</strain>
    </source>
</reference>
<feature type="transmembrane region" description="Helical" evidence="1">
    <location>
        <begin position="70"/>
        <end position="92"/>
    </location>
</feature>
<gene>
    <name evidence="2" type="ORF">EJ08DRAFT_321841</name>
</gene>
<accession>A0A9P4NMP9</accession>
<keyword evidence="1" id="KW-1133">Transmembrane helix</keyword>
<keyword evidence="1" id="KW-0812">Transmembrane</keyword>
<feature type="transmembrane region" description="Helical" evidence="1">
    <location>
        <begin position="125"/>
        <end position="147"/>
    </location>
</feature>
<comment type="caution">
    <text evidence="2">The sequence shown here is derived from an EMBL/GenBank/DDBJ whole genome shotgun (WGS) entry which is preliminary data.</text>
</comment>
<dbReference type="EMBL" id="MU007054">
    <property type="protein sequence ID" value="KAF2428619.1"/>
    <property type="molecule type" value="Genomic_DNA"/>
</dbReference>
<evidence type="ECO:0000313" key="2">
    <source>
        <dbReference type="EMBL" id="KAF2428619.1"/>
    </source>
</evidence>